<organism evidence="9 10">
    <name type="scientific">Flavobacterium quisquiliarum</name>
    <dbReference type="NCBI Taxonomy" id="1834436"/>
    <lineage>
        <taxon>Bacteria</taxon>
        <taxon>Pseudomonadati</taxon>
        <taxon>Bacteroidota</taxon>
        <taxon>Flavobacteriia</taxon>
        <taxon>Flavobacteriales</taxon>
        <taxon>Flavobacteriaceae</taxon>
        <taxon>Flavobacterium</taxon>
    </lineage>
</organism>
<dbReference type="EMBL" id="JBHSCO010000001">
    <property type="protein sequence ID" value="MFC4389498.1"/>
    <property type="molecule type" value="Genomic_DNA"/>
</dbReference>
<dbReference type="PROSITE" id="PS51257">
    <property type="entry name" value="PROKAR_LIPOPROTEIN"/>
    <property type="match status" value="1"/>
</dbReference>
<keyword evidence="10" id="KW-1185">Reference proteome</keyword>
<dbReference type="InterPro" id="IPR011990">
    <property type="entry name" value="TPR-like_helical_dom_sf"/>
</dbReference>
<sequence length="488" mass="54215">MKKIYISLFLLSGLFFAGCSDDFLDVEQTDKIPVDIDYLNTDSKATELVTAIYNQFLSWDMSSFGWNAVTSIISDDADKGSDPGDTGTDKDVMDALTYNASTPSFESVWKANYAGINRCNQALTYLPQLDKVTPALRNRLIGEAKFMRAFMYFTLVKGYGAVPIVDRLTNTPLTAEDKEMQLTRKPVADVYAFIVKDLAEASELLPDKSTYSGNDKQRVSKGSAYALLAKVNLYEKNWQNVIDNCDKVTGYSLVSDYSFQFKKEGEFGSESIFEINGVGSPTSDQKLGIGNYTVSQAPRGNGGWGWGFNTPTQGLANAYEPGDVRRAATIIFRGSVLYDGRVVASTVTNPMYNYKAYSSDFYNVEFTDTNLRYLRYAEVLLMKAEALNELGQTGAAIPLLNQVRHRANLGDTPAVSQGDVRTAIWKERRVELAFEHDRWFDLVRTGQAQAAMAADGKTFVVGKHELWPIPTFFIRESVGYSSQNPGGY</sequence>
<evidence type="ECO:0000313" key="10">
    <source>
        <dbReference type="Proteomes" id="UP001595719"/>
    </source>
</evidence>
<dbReference type="InterPro" id="IPR012944">
    <property type="entry name" value="SusD_RagB_dom"/>
</dbReference>
<dbReference type="Pfam" id="PF07980">
    <property type="entry name" value="SusD_RagB"/>
    <property type="match status" value="1"/>
</dbReference>
<dbReference type="InterPro" id="IPR033985">
    <property type="entry name" value="SusD-like_N"/>
</dbReference>
<protein>
    <submittedName>
        <fullName evidence="9">RagB/SusD family nutrient uptake outer membrane protein</fullName>
    </submittedName>
</protein>
<reference evidence="10" key="1">
    <citation type="journal article" date="2019" name="Int. J. Syst. Evol. Microbiol.">
        <title>The Global Catalogue of Microorganisms (GCM) 10K type strain sequencing project: providing services to taxonomists for standard genome sequencing and annotation.</title>
        <authorList>
            <consortium name="The Broad Institute Genomics Platform"/>
            <consortium name="The Broad Institute Genome Sequencing Center for Infectious Disease"/>
            <person name="Wu L."/>
            <person name="Ma J."/>
        </authorList>
    </citation>
    <scope>NUCLEOTIDE SEQUENCE [LARGE SCALE GENOMIC DNA]</scope>
    <source>
        <strain evidence="10">CGMCC 1.15345</strain>
    </source>
</reference>
<evidence type="ECO:0000256" key="4">
    <source>
        <dbReference type="ARBA" id="ARBA00023136"/>
    </source>
</evidence>
<dbReference type="Pfam" id="PF14322">
    <property type="entry name" value="SusD-like_3"/>
    <property type="match status" value="1"/>
</dbReference>
<keyword evidence="5" id="KW-0998">Cell outer membrane</keyword>
<comment type="caution">
    <text evidence="9">The sequence shown here is derived from an EMBL/GenBank/DDBJ whole genome shotgun (WGS) entry which is preliminary data.</text>
</comment>
<evidence type="ECO:0000256" key="1">
    <source>
        <dbReference type="ARBA" id="ARBA00004442"/>
    </source>
</evidence>
<evidence type="ECO:0000259" key="7">
    <source>
        <dbReference type="Pfam" id="PF07980"/>
    </source>
</evidence>
<evidence type="ECO:0000256" key="5">
    <source>
        <dbReference type="ARBA" id="ARBA00023237"/>
    </source>
</evidence>
<feature type="domain" description="SusD-like N-terminal" evidence="8">
    <location>
        <begin position="22"/>
        <end position="233"/>
    </location>
</feature>
<dbReference type="Gene3D" id="1.25.40.390">
    <property type="match status" value="1"/>
</dbReference>
<name>A0ABV8VY72_9FLAO</name>
<gene>
    <name evidence="9" type="ORF">ACFOY0_00715</name>
</gene>
<keyword evidence="4" id="KW-0472">Membrane</keyword>
<feature type="signal peptide" evidence="6">
    <location>
        <begin position="1"/>
        <end position="17"/>
    </location>
</feature>
<feature type="domain" description="RagB/SusD" evidence="7">
    <location>
        <begin position="357"/>
        <end position="453"/>
    </location>
</feature>
<dbReference type="CDD" id="cd08977">
    <property type="entry name" value="SusD"/>
    <property type="match status" value="1"/>
</dbReference>
<dbReference type="RefSeq" id="WP_179003310.1">
    <property type="nucleotide sequence ID" value="NZ_JBHSCO010000001.1"/>
</dbReference>
<accession>A0ABV8VY72</accession>
<evidence type="ECO:0000313" key="9">
    <source>
        <dbReference type="EMBL" id="MFC4389498.1"/>
    </source>
</evidence>
<keyword evidence="3 6" id="KW-0732">Signal</keyword>
<feature type="chain" id="PRO_5047028354" evidence="6">
    <location>
        <begin position="18"/>
        <end position="488"/>
    </location>
</feature>
<comment type="similarity">
    <text evidence="2">Belongs to the SusD family.</text>
</comment>
<proteinExistence type="inferred from homology"/>
<dbReference type="SUPFAM" id="SSF48452">
    <property type="entry name" value="TPR-like"/>
    <property type="match status" value="1"/>
</dbReference>
<comment type="subcellular location">
    <subcellularLocation>
        <location evidence="1">Cell outer membrane</location>
    </subcellularLocation>
</comment>
<evidence type="ECO:0000256" key="2">
    <source>
        <dbReference type="ARBA" id="ARBA00006275"/>
    </source>
</evidence>
<evidence type="ECO:0000256" key="6">
    <source>
        <dbReference type="SAM" id="SignalP"/>
    </source>
</evidence>
<evidence type="ECO:0000259" key="8">
    <source>
        <dbReference type="Pfam" id="PF14322"/>
    </source>
</evidence>
<evidence type="ECO:0000256" key="3">
    <source>
        <dbReference type="ARBA" id="ARBA00022729"/>
    </source>
</evidence>
<dbReference type="Proteomes" id="UP001595719">
    <property type="component" value="Unassembled WGS sequence"/>
</dbReference>